<dbReference type="OrthoDB" id="9806868at2"/>
<dbReference type="EMBL" id="CP002083">
    <property type="protein sequence ID" value="ADJ23982.1"/>
    <property type="molecule type" value="Genomic_DNA"/>
</dbReference>
<evidence type="ECO:0000259" key="1">
    <source>
        <dbReference type="PROSITE" id="PS51819"/>
    </source>
</evidence>
<evidence type="ECO:0000313" key="2">
    <source>
        <dbReference type="EMBL" id="ADJ23982.1"/>
    </source>
</evidence>
<proteinExistence type="predicted"/>
<dbReference type="RefSeq" id="WP_013216141.1">
    <property type="nucleotide sequence ID" value="NC_014313.1"/>
</dbReference>
<reference evidence="3" key="1">
    <citation type="journal article" date="2011" name="J. Bacteriol.">
        <title>Genome sequences of eight morphologically diverse alphaproteobacteria.</title>
        <authorList>
            <consortium name="US DOE Joint Genome Institute"/>
            <person name="Brown P.J."/>
            <person name="Kysela D.T."/>
            <person name="Buechlein A."/>
            <person name="Hemmerich C."/>
            <person name="Brun Y.V."/>
        </authorList>
    </citation>
    <scope>NUCLEOTIDE SEQUENCE [LARGE SCALE GENOMIC DNA]</scope>
    <source>
        <strain evidence="3">ATCC 51888 / DSM 1869 / NCIB 11706 / TK 0415</strain>
    </source>
</reference>
<name>D8JQM8_HYPDA</name>
<dbReference type="Pfam" id="PF00903">
    <property type="entry name" value="Glyoxalase"/>
    <property type="match status" value="1"/>
</dbReference>
<dbReference type="AlphaFoldDB" id="D8JQM8"/>
<dbReference type="InterPro" id="IPR029068">
    <property type="entry name" value="Glyas_Bleomycin-R_OHBP_Dase"/>
</dbReference>
<dbReference type="eggNOG" id="COG2764">
    <property type="taxonomic scope" value="Bacteria"/>
</dbReference>
<dbReference type="InterPro" id="IPR037523">
    <property type="entry name" value="VOC_core"/>
</dbReference>
<feature type="domain" description="VOC" evidence="1">
    <location>
        <begin position="7"/>
        <end position="133"/>
    </location>
</feature>
<dbReference type="Proteomes" id="UP000002033">
    <property type="component" value="Chromosome"/>
</dbReference>
<keyword evidence="2" id="KW-0223">Dioxygenase</keyword>
<dbReference type="Gene3D" id="3.30.720.120">
    <property type="match status" value="1"/>
</dbReference>
<evidence type="ECO:0000313" key="3">
    <source>
        <dbReference type="Proteomes" id="UP000002033"/>
    </source>
</evidence>
<dbReference type="PROSITE" id="PS51819">
    <property type="entry name" value="VOC"/>
    <property type="match status" value="1"/>
</dbReference>
<dbReference type="GO" id="GO:0051213">
    <property type="term" value="F:dioxygenase activity"/>
    <property type="evidence" value="ECO:0007669"/>
    <property type="project" value="UniProtKB-KW"/>
</dbReference>
<dbReference type="KEGG" id="hdn:Hden_2184"/>
<gene>
    <name evidence="2" type="ordered locus">Hden_2184</name>
</gene>
<protein>
    <submittedName>
        <fullName evidence="2">Glyoxalase/bleomycin resistance protein/dioxygenase</fullName>
    </submittedName>
</protein>
<dbReference type="HOGENOM" id="CLU_046006_11_1_5"/>
<accession>D8JQM8</accession>
<keyword evidence="2" id="KW-0560">Oxidoreductase</keyword>
<keyword evidence="3" id="KW-1185">Reference proteome</keyword>
<dbReference type="SUPFAM" id="SSF54593">
    <property type="entry name" value="Glyoxalase/Bleomycin resistance protein/Dihydroxybiphenyl dioxygenase"/>
    <property type="match status" value="1"/>
</dbReference>
<sequence length="137" mass="14828">MNAPAIGPSLIPGVYYDNLQSGVDWLISTLGFETKASYNGPSGEPEFAELAWGNGMIFVSRTPRTGPWAKAGKTCICLVANSHAVEAHYRQAVDAGARILRPLRRSTSPAFPDGVMGFDLEDPEGNLWTVSEYQPAR</sequence>
<organism evidence="2 3">
    <name type="scientific">Hyphomicrobium denitrificans (strain ATCC 51888 / DSM 1869 / NCIMB 11706 / TK 0415)</name>
    <dbReference type="NCBI Taxonomy" id="582899"/>
    <lineage>
        <taxon>Bacteria</taxon>
        <taxon>Pseudomonadati</taxon>
        <taxon>Pseudomonadota</taxon>
        <taxon>Alphaproteobacteria</taxon>
        <taxon>Hyphomicrobiales</taxon>
        <taxon>Hyphomicrobiaceae</taxon>
        <taxon>Hyphomicrobium</taxon>
    </lineage>
</organism>
<dbReference type="Gene3D" id="3.30.720.110">
    <property type="match status" value="1"/>
</dbReference>
<dbReference type="InterPro" id="IPR004360">
    <property type="entry name" value="Glyas_Fos-R_dOase_dom"/>
</dbReference>